<proteinExistence type="predicted"/>
<accession>A0ABS8UJS2</accession>
<evidence type="ECO:0000313" key="2">
    <source>
        <dbReference type="EMBL" id="MCD9558593.1"/>
    </source>
</evidence>
<reference evidence="2 3" key="1">
    <citation type="journal article" date="2021" name="BMC Genomics">
        <title>Datura genome reveals duplications of psychoactive alkaloid biosynthetic genes and high mutation rate following tissue culture.</title>
        <authorList>
            <person name="Rajewski A."/>
            <person name="Carter-House D."/>
            <person name="Stajich J."/>
            <person name="Litt A."/>
        </authorList>
    </citation>
    <scope>NUCLEOTIDE SEQUENCE [LARGE SCALE GENOMIC DNA]</scope>
    <source>
        <strain evidence="2">AR-01</strain>
    </source>
</reference>
<evidence type="ECO:0000313" key="3">
    <source>
        <dbReference type="Proteomes" id="UP000823775"/>
    </source>
</evidence>
<gene>
    <name evidence="2" type="ORF">HAX54_016037</name>
</gene>
<feature type="compositionally biased region" description="Basic and acidic residues" evidence="1">
    <location>
        <begin position="1"/>
        <end position="13"/>
    </location>
</feature>
<evidence type="ECO:0000256" key="1">
    <source>
        <dbReference type="SAM" id="MobiDB-lite"/>
    </source>
</evidence>
<comment type="caution">
    <text evidence="2">The sequence shown here is derived from an EMBL/GenBank/DDBJ whole genome shotgun (WGS) entry which is preliminary data.</text>
</comment>
<dbReference type="EMBL" id="JACEIK010002031">
    <property type="protein sequence ID" value="MCD9558593.1"/>
    <property type="molecule type" value="Genomic_DNA"/>
</dbReference>
<keyword evidence="3" id="KW-1185">Reference proteome</keyword>
<protein>
    <submittedName>
        <fullName evidence="2">Uncharacterized protein</fullName>
    </submittedName>
</protein>
<feature type="compositionally biased region" description="Polar residues" evidence="1">
    <location>
        <begin position="16"/>
        <end position="25"/>
    </location>
</feature>
<organism evidence="2 3">
    <name type="scientific">Datura stramonium</name>
    <name type="common">Jimsonweed</name>
    <name type="synonym">Common thornapple</name>
    <dbReference type="NCBI Taxonomy" id="4076"/>
    <lineage>
        <taxon>Eukaryota</taxon>
        <taxon>Viridiplantae</taxon>
        <taxon>Streptophyta</taxon>
        <taxon>Embryophyta</taxon>
        <taxon>Tracheophyta</taxon>
        <taxon>Spermatophyta</taxon>
        <taxon>Magnoliopsida</taxon>
        <taxon>eudicotyledons</taxon>
        <taxon>Gunneridae</taxon>
        <taxon>Pentapetalae</taxon>
        <taxon>asterids</taxon>
        <taxon>lamiids</taxon>
        <taxon>Solanales</taxon>
        <taxon>Solanaceae</taxon>
        <taxon>Solanoideae</taxon>
        <taxon>Datureae</taxon>
        <taxon>Datura</taxon>
    </lineage>
</organism>
<name>A0ABS8UJS2_DATST</name>
<feature type="region of interest" description="Disordered" evidence="1">
    <location>
        <begin position="1"/>
        <end position="25"/>
    </location>
</feature>
<dbReference type="Proteomes" id="UP000823775">
    <property type="component" value="Unassembled WGS sequence"/>
</dbReference>
<sequence>MGIESHVVHDHAADAQPTSSDTPVAPQLAQSISVAQMVQVENMIAGNNIRLTSLIEHMPDMIKRAIDKALAPVHIKIYDLENRVSKLEGIDVKEALVALKANMRKVKTDVQ</sequence>